<evidence type="ECO:0000313" key="3">
    <source>
        <dbReference type="EMBL" id="GEU91734.1"/>
    </source>
</evidence>
<dbReference type="InterPro" id="IPR029055">
    <property type="entry name" value="Ntn_hydrolases_N"/>
</dbReference>
<dbReference type="PANTHER" id="PTHR11439">
    <property type="entry name" value="GAG-POL-RELATED RETROTRANSPOSON"/>
    <property type="match status" value="1"/>
</dbReference>
<organism evidence="3">
    <name type="scientific">Tanacetum cinerariifolium</name>
    <name type="common">Dalmatian daisy</name>
    <name type="synonym">Chrysanthemum cinerariifolium</name>
    <dbReference type="NCBI Taxonomy" id="118510"/>
    <lineage>
        <taxon>Eukaryota</taxon>
        <taxon>Viridiplantae</taxon>
        <taxon>Streptophyta</taxon>
        <taxon>Embryophyta</taxon>
        <taxon>Tracheophyta</taxon>
        <taxon>Spermatophyta</taxon>
        <taxon>Magnoliopsida</taxon>
        <taxon>eudicotyledons</taxon>
        <taxon>Gunneridae</taxon>
        <taxon>Pentapetalae</taxon>
        <taxon>asterids</taxon>
        <taxon>campanulids</taxon>
        <taxon>Asterales</taxon>
        <taxon>Asteraceae</taxon>
        <taxon>Asteroideae</taxon>
        <taxon>Anthemideae</taxon>
        <taxon>Anthemidinae</taxon>
        <taxon>Tanacetum</taxon>
    </lineage>
</organism>
<feature type="region of interest" description="Disordered" evidence="1">
    <location>
        <begin position="217"/>
        <end position="240"/>
    </location>
</feature>
<feature type="compositionally biased region" description="Basic and acidic residues" evidence="1">
    <location>
        <begin position="225"/>
        <end position="240"/>
    </location>
</feature>
<dbReference type="PANTHER" id="PTHR11439:SF509">
    <property type="entry name" value="RNA-DIRECTED DNA POLYMERASE"/>
    <property type="match status" value="1"/>
</dbReference>
<proteinExistence type="predicted"/>
<dbReference type="EMBL" id="BKCJ010010472">
    <property type="protein sequence ID" value="GEU91734.1"/>
    <property type="molecule type" value="Genomic_DNA"/>
</dbReference>
<dbReference type="SUPFAM" id="SSF56235">
    <property type="entry name" value="N-terminal nucleophile aminohydrolases (Ntn hydrolases)"/>
    <property type="match status" value="1"/>
</dbReference>
<feature type="domain" description="Glutamine amidotransferase type-2" evidence="2">
    <location>
        <begin position="394"/>
        <end position="1224"/>
    </location>
</feature>
<dbReference type="InterPro" id="IPR017932">
    <property type="entry name" value="GATase_2_dom"/>
</dbReference>
<feature type="compositionally biased region" description="Polar residues" evidence="1">
    <location>
        <begin position="57"/>
        <end position="76"/>
    </location>
</feature>
<feature type="compositionally biased region" description="Polar residues" evidence="1">
    <location>
        <begin position="325"/>
        <end position="336"/>
    </location>
</feature>
<gene>
    <name evidence="3" type="ORF">Tci_063712</name>
</gene>
<evidence type="ECO:0000256" key="1">
    <source>
        <dbReference type="SAM" id="MobiDB-lite"/>
    </source>
</evidence>
<feature type="region of interest" description="Disordered" evidence="1">
    <location>
        <begin position="28"/>
        <end position="83"/>
    </location>
</feature>
<protein>
    <submittedName>
        <fullName evidence="3">Uncharacterized mitochondrial protein AtMg00810-like</fullName>
    </submittedName>
</protein>
<dbReference type="AlphaFoldDB" id="A0A6L2P4G9"/>
<comment type="caution">
    <text evidence="3">The sequence shown here is derived from an EMBL/GenBank/DDBJ whole genome shotgun (WGS) entry which is preliminary data.</text>
</comment>
<name>A0A6L2P4G9_TANCI</name>
<dbReference type="PROSITE" id="PS51278">
    <property type="entry name" value="GATASE_TYPE_2"/>
    <property type="match status" value="1"/>
</dbReference>
<reference evidence="3" key="1">
    <citation type="journal article" date="2019" name="Sci. Rep.">
        <title>Draft genome of Tanacetum cinerariifolium, the natural source of mosquito coil.</title>
        <authorList>
            <person name="Yamashiro T."/>
            <person name="Shiraishi A."/>
            <person name="Satake H."/>
            <person name="Nakayama K."/>
        </authorList>
    </citation>
    <scope>NUCLEOTIDE SEQUENCE</scope>
</reference>
<evidence type="ECO:0000259" key="2">
    <source>
        <dbReference type="PROSITE" id="PS51278"/>
    </source>
</evidence>
<accession>A0A6L2P4G9</accession>
<feature type="region of interest" description="Disordered" evidence="1">
    <location>
        <begin position="317"/>
        <end position="347"/>
    </location>
</feature>
<sequence length="1224" mass="138824">MTCRNPLGIGRKKEGAEEYSIDWEGDIGSQSRRRQSQALKKMTYPNNEYVKRRIPSQPVSATSNSSKKTRMPNNVKTYDESDDPEDHLKIFQAPAKVERWAMPTWCHMFNSTLTESAKDHVRKQNFDRRRDFRIQQRSERKRDKFTLLTKSPKQFLALDKGKFKALPLMTTPVDKRNNNKFCEFHGEVRHSTDECMHLRKQIEELIKSEKFPHMIKELKQGSGKDQPKAAKKGETSRKDKPLSILMVQPWQKVARQRITQSFSPGPKISFPPLGKEDGTEGLMIIEAEIGGHFIHRIYVDGGSTSEILYKHSFNRLHPKEAGGKENSSSTINSSRNAKIPSSRRNTYSVEQHDNFTRMHDGLWTGSTDFQRHLGNRRKNKDDDDDDDDKPREEYGVVGIYGDPKASRLCYLALYALQHRGQEGAGIVTATLDGLVYEEHDFDAKKPESEVSVSLSSSAQSRKQDDKIKKEAKGKSHVESFTGYRDLSAEFEDCSDNSINEVNPVGFIVSTVRQNSPNSTNTFSDAELKDITHSDNEDDVGAEADFNNLETSITISVIPTTRVYKDNHVSQIIGDLSSTTQTRSMTRVVQDQCGLSQMFNDDFHTWFEDLDHPDNVYKVVKALYGLHQAPRACQDKYAAEILRKFRLTKGKSASTPIDTEKPLLKDPDGEDVDVHTYRSMIGSLMYLTSSRPAIMFAVCACARFKVTPKASHLHAVKRIFRYLKGKPHLGLWYPKDSPFNLVAYSDSDYAGVNTPRSDEDRLELMELIVFLLTKVEKVGIEVNAVDLQVSAVRHMFLLFSLTNWRCSLSAVSLVRNVDSTTKFYMYPRFLHLIIRKQVGDISTHTTKYTSPDLTQKVFTNMRRVRKGFSWVETPLFEGMLVEQEIDEEGDAAEHVEEVNTGDAAEGDDIQPTSPQPQPQQAANFPMSLLQEVMDACAALTRRVEHIEFDKVAQALEITKLKKRVKKLERRNKVRVLKLRRLQKVGTSQRVETFDDTVMDDESNQGRMIAKMDQDDVVVLEDDKEEDKDVVDAVKDVEKAKVNESAKYQGRQAESQAKIYKIDMDHANKVLSIQEDETEPAEVQEVVDVVTTAKLITKVVTAARETVTAASAIITTTEAQVPAATTALLLLLKVPAVDYEIIEINNKPYYKIIRVDARCTRLNLEESKKCTWSSKGQELKATGIMWCEDHNFYNHIANFVSGKECCQAKLMLLVNAAEKVNAAETN</sequence>
<feature type="region of interest" description="Disordered" evidence="1">
    <location>
        <begin position="372"/>
        <end position="395"/>
    </location>
</feature>
<feature type="region of interest" description="Disordered" evidence="1">
    <location>
        <begin position="445"/>
        <end position="474"/>
    </location>
</feature>
<feature type="compositionally biased region" description="Basic and acidic residues" evidence="1">
    <location>
        <begin position="461"/>
        <end position="474"/>
    </location>
</feature>
<dbReference type="Gene3D" id="3.60.20.10">
    <property type="entry name" value="Glutamine Phosphoribosylpyrophosphate, subunit 1, domain 1"/>
    <property type="match status" value="1"/>
</dbReference>